<gene>
    <name evidence="2" type="ORF">A2113_03375</name>
</gene>
<accession>A0A1G1W3T2</accession>
<evidence type="ECO:0000313" key="2">
    <source>
        <dbReference type="EMBL" id="OGY22281.1"/>
    </source>
</evidence>
<comment type="caution">
    <text evidence="2">The sequence shown here is derived from an EMBL/GenBank/DDBJ whole genome shotgun (WGS) entry which is preliminary data.</text>
</comment>
<feature type="transmembrane region" description="Helical" evidence="1">
    <location>
        <begin position="6"/>
        <end position="22"/>
    </location>
</feature>
<dbReference type="AlphaFoldDB" id="A0A1G1W3T2"/>
<keyword evidence="1" id="KW-0812">Transmembrane</keyword>
<dbReference type="STRING" id="1802591.A2113_03375"/>
<organism evidence="2 3">
    <name type="scientific">Candidatus Woykebacteria bacterium GWA1_44_8</name>
    <dbReference type="NCBI Taxonomy" id="1802591"/>
    <lineage>
        <taxon>Bacteria</taxon>
        <taxon>Candidatus Woykeibacteriota</taxon>
    </lineage>
</organism>
<name>A0A1G1W3T2_9BACT</name>
<reference evidence="2 3" key="1">
    <citation type="journal article" date="2016" name="Nat. Commun.">
        <title>Thousands of microbial genomes shed light on interconnected biogeochemical processes in an aquifer system.</title>
        <authorList>
            <person name="Anantharaman K."/>
            <person name="Brown C.T."/>
            <person name="Hug L.A."/>
            <person name="Sharon I."/>
            <person name="Castelle C.J."/>
            <person name="Probst A.J."/>
            <person name="Thomas B.C."/>
            <person name="Singh A."/>
            <person name="Wilkins M.J."/>
            <person name="Karaoz U."/>
            <person name="Brodie E.L."/>
            <person name="Williams K.H."/>
            <person name="Hubbard S.S."/>
            <person name="Banfield J.F."/>
        </authorList>
    </citation>
    <scope>NUCLEOTIDE SEQUENCE [LARGE SCALE GENOMIC DNA]</scope>
</reference>
<dbReference type="Proteomes" id="UP000176299">
    <property type="component" value="Unassembled WGS sequence"/>
</dbReference>
<evidence type="ECO:0000256" key="1">
    <source>
        <dbReference type="SAM" id="Phobius"/>
    </source>
</evidence>
<dbReference type="EMBL" id="MHCN01000007">
    <property type="protein sequence ID" value="OGY22281.1"/>
    <property type="molecule type" value="Genomic_DNA"/>
</dbReference>
<sequence>MKELIAIVAVIAVIGLIGYVILRGNASRQCEKEAAYSATANPSNSVRKELNLYKGYYDLCMQQKGF</sequence>
<protein>
    <submittedName>
        <fullName evidence="2">Uncharacterized protein</fullName>
    </submittedName>
</protein>
<evidence type="ECO:0000313" key="3">
    <source>
        <dbReference type="Proteomes" id="UP000176299"/>
    </source>
</evidence>
<keyword evidence="1" id="KW-1133">Transmembrane helix</keyword>
<proteinExistence type="predicted"/>
<keyword evidence="1" id="KW-0472">Membrane</keyword>